<reference evidence="2 3" key="2">
    <citation type="submission" date="2020-05" db="EMBL/GenBank/DDBJ databases">
        <authorList>
            <person name="Campoy J."/>
            <person name="Schneeberger K."/>
            <person name="Spophaly S."/>
        </authorList>
    </citation>
    <scope>NUCLEOTIDE SEQUENCE [LARGE SCALE GENOMIC DNA]</scope>
    <source>
        <strain evidence="2">PruArmRojPasFocal</strain>
    </source>
</reference>
<dbReference type="Proteomes" id="UP000507222">
    <property type="component" value="Unassembled WGS sequence"/>
</dbReference>
<proteinExistence type="predicted"/>
<evidence type="ECO:0000313" key="1">
    <source>
        <dbReference type="EMBL" id="CAB4268234.1"/>
    </source>
</evidence>
<sequence length="65" mass="6818">MGSQIYAQAQMIEPGSEAIQIIIAMGKMKTEEDGAASKVKSTGKDATKDGKTEKLSVSALLANMD</sequence>
<evidence type="ECO:0000313" key="3">
    <source>
        <dbReference type="Proteomes" id="UP000507222"/>
    </source>
</evidence>
<gene>
    <name evidence="1" type="ORF">CURHAP_LOCUS11428</name>
    <name evidence="2" type="ORF">ORAREDHAP_LOCUS11192</name>
</gene>
<accession>A0A6J5WG68</accession>
<keyword evidence="4" id="KW-1185">Reference proteome</keyword>
<dbReference type="Proteomes" id="UP000507245">
    <property type="component" value="Unassembled WGS sequence"/>
</dbReference>
<protein>
    <submittedName>
        <fullName evidence="2">Uncharacterized protein</fullName>
    </submittedName>
</protein>
<reference evidence="4" key="1">
    <citation type="journal article" date="2020" name="Genome Biol.">
        <title>Gamete binning: chromosome-level and haplotype-resolved genome assembly enabled by high-throughput single-cell sequencing of gamete genomes.</title>
        <authorList>
            <person name="Campoy J.A."/>
            <person name="Sun H."/>
            <person name="Goel M."/>
            <person name="Jiao W.-B."/>
            <person name="Folz-Donahue K."/>
            <person name="Wang N."/>
            <person name="Rubio M."/>
            <person name="Liu C."/>
            <person name="Kukat C."/>
            <person name="Ruiz D."/>
            <person name="Huettel B."/>
            <person name="Schneeberger K."/>
        </authorList>
    </citation>
    <scope>NUCLEOTIDE SEQUENCE [LARGE SCALE GENOMIC DNA]</scope>
    <source>
        <strain evidence="4">cv. Rojo Pasion</strain>
    </source>
</reference>
<evidence type="ECO:0000313" key="4">
    <source>
        <dbReference type="Proteomes" id="UP000507245"/>
    </source>
</evidence>
<dbReference type="EMBL" id="CAEKDK010000002">
    <property type="protein sequence ID" value="CAB4268234.1"/>
    <property type="molecule type" value="Genomic_DNA"/>
</dbReference>
<organism evidence="2 4">
    <name type="scientific">Prunus armeniaca</name>
    <name type="common">Apricot</name>
    <name type="synonym">Armeniaca vulgaris</name>
    <dbReference type="NCBI Taxonomy" id="36596"/>
    <lineage>
        <taxon>Eukaryota</taxon>
        <taxon>Viridiplantae</taxon>
        <taxon>Streptophyta</taxon>
        <taxon>Embryophyta</taxon>
        <taxon>Tracheophyta</taxon>
        <taxon>Spermatophyta</taxon>
        <taxon>Magnoliopsida</taxon>
        <taxon>eudicotyledons</taxon>
        <taxon>Gunneridae</taxon>
        <taxon>Pentapetalae</taxon>
        <taxon>rosids</taxon>
        <taxon>fabids</taxon>
        <taxon>Rosales</taxon>
        <taxon>Rosaceae</taxon>
        <taxon>Amygdaloideae</taxon>
        <taxon>Amygdaleae</taxon>
        <taxon>Prunus</taxon>
    </lineage>
</organism>
<name>A0A6J5WG68_PRUAR</name>
<dbReference type="AlphaFoldDB" id="A0A6J5WG68"/>
<dbReference type="EMBL" id="CAEKKB010000002">
    <property type="protein sequence ID" value="CAB4298632.1"/>
    <property type="molecule type" value="Genomic_DNA"/>
</dbReference>
<evidence type="ECO:0000313" key="2">
    <source>
        <dbReference type="EMBL" id="CAB4298632.1"/>
    </source>
</evidence>